<name>A0A9C7GWZ2_9BACT</name>
<geneLocation type="plasmid" evidence="1">
    <name>pMO1</name>
</geneLocation>
<keyword evidence="1" id="KW-0614">Plasmid</keyword>
<dbReference type="AlphaFoldDB" id="A0A9C7GWZ2"/>
<evidence type="ECO:0000313" key="1">
    <source>
        <dbReference type="EMBL" id="CAI4093953.1"/>
    </source>
</evidence>
<protein>
    <submittedName>
        <fullName evidence="1">Uncharacterized protein</fullName>
    </submittedName>
</protein>
<accession>A0A9C7GWZ2</accession>
<organism evidence="1">
    <name type="scientific">Marinitoga okinawensis</name>
    <dbReference type="NCBI Taxonomy" id="389480"/>
    <lineage>
        <taxon>Bacteria</taxon>
        <taxon>Thermotogati</taxon>
        <taxon>Thermotogota</taxon>
        <taxon>Thermotogae</taxon>
        <taxon>Petrotogales</taxon>
        <taxon>Petrotogaceae</taxon>
        <taxon>Marinitoga</taxon>
    </lineage>
</organism>
<proteinExistence type="predicted"/>
<gene>
    <name evidence="1" type="ORF">PMO1_01</name>
</gene>
<dbReference type="EMBL" id="OX370180">
    <property type="protein sequence ID" value="CAI4093953.1"/>
    <property type="molecule type" value="Genomic_DNA"/>
</dbReference>
<dbReference type="Proteomes" id="UP001161562">
    <property type="component" value="Plasmid pMO1"/>
</dbReference>
<reference evidence="1" key="1">
    <citation type="submission" date="2023-02" db="EMBL/GenBank/DDBJ databases">
        <authorList>
            <person name="Lossouarn J."/>
            <person name="Nesbo L C."/>
            <person name="Geslin C."/>
        </authorList>
    </citation>
    <scope>NUCLEOTIDE SEQUENCE</scope>
    <source>
        <strain evidence="1">Type strain: Marinitoga okinawensis TFS10-5</strain>
        <plasmid evidence="1">pMO1</plasmid>
    </source>
</reference>
<sequence length="88" mass="10334">MIDDYNLNKLGYTYGLAVRLDYSIRLKFAKELNYLLKKGALEKIFHLFIDYSSKYNIRIPDPLTLNIENYEAVKKFVKGYCLGMLITN</sequence>